<evidence type="ECO:0000313" key="1">
    <source>
        <dbReference type="EMBL" id="WIM05965.1"/>
    </source>
</evidence>
<accession>A0AA49FMG0</accession>
<dbReference type="KEGG" id="npv:OHM77_01345"/>
<proteinExistence type="predicted"/>
<dbReference type="Proteomes" id="UP001234916">
    <property type="component" value="Chromosome"/>
</dbReference>
<protein>
    <submittedName>
        <fullName evidence="1">Uncharacterized protein</fullName>
    </submittedName>
</protein>
<sequence length="134" mass="14304">MGLFWIAFSQDVAAAEYSNLKWAMLEAIDAPGGVVTGTVVGPIADKFASTTGSRSLVMVEVTTVKNYRQDGCKRLNIRLKQANVSAKDGKLADFGIDYGVNLCRDGSPPTEGMDLEYVGKALGTDSSEPMHIGK</sequence>
<organism evidence="1">
    <name type="scientific">Candidatus Nitricoxidivorans perseverans</name>
    <dbReference type="NCBI Taxonomy" id="2975601"/>
    <lineage>
        <taxon>Bacteria</taxon>
        <taxon>Pseudomonadati</taxon>
        <taxon>Pseudomonadota</taxon>
        <taxon>Betaproteobacteria</taxon>
        <taxon>Nitrosomonadales</taxon>
        <taxon>Sterolibacteriaceae</taxon>
        <taxon>Candidatus Nitricoxidivorans</taxon>
    </lineage>
</organism>
<dbReference type="EMBL" id="CP107246">
    <property type="protein sequence ID" value="WIM05965.1"/>
    <property type="molecule type" value="Genomic_DNA"/>
</dbReference>
<name>A0AA49FMG0_9PROT</name>
<dbReference type="AlphaFoldDB" id="A0AA49FMG0"/>
<gene>
    <name evidence="1" type="ORF">OHM77_01345</name>
</gene>
<reference evidence="1" key="1">
    <citation type="journal article" date="2023" name="Nat. Microbiol.">
        <title>Enrichment and characterization of a nitric oxide-reducing microbial community in a continuous bioreactor.</title>
        <authorList>
            <person name="Garrido-Amador P."/>
            <person name="Stortenbeker N."/>
            <person name="Wessels H.J.C.T."/>
            <person name="Speth D.R."/>
            <person name="Garcia-Heredia I."/>
            <person name="Kartal B."/>
        </authorList>
    </citation>
    <scope>NUCLEOTIDE SEQUENCE</scope>
    <source>
        <strain evidence="1">MAG1</strain>
    </source>
</reference>